<comment type="caution">
    <text evidence="1">The sequence shown here is derived from an EMBL/GenBank/DDBJ whole genome shotgun (WGS) entry which is preliminary data.</text>
</comment>
<protein>
    <submittedName>
        <fullName evidence="1">Uncharacterized protein DUF2716</fullName>
    </submittedName>
</protein>
<dbReference type="Proteomes" id="UP000256913">
    <property type="component" value="Unassembled WGS sequence"/>
</dbReference>
<dbReference type="InterPro" id="IPR020323">
    <property type="entry name" value="DUF2716"/>
</dbReference>
<dbReference type="EMBL" id="QUMQ01000001">
    <property type="protein sequence ID" value="REG00476.1"/>
    <property type="molecule type" value="Genomic_DNA"/>
</dbReference>
<evidence type="ECO:0000313" key="2">
    <source>
        <dbReference type="Proteomes" id="UP000256913"/>
    </source>
</evidence>
<gene>
    <name evidence="1" type="ORF">DFJ67_6530</name>
</gene>
<proteinExistence type="predicted"/>
<dbReference type="AlphaFoldDB" id="A0A3D9ZTH0"/>
<dbReference type="OrthoDB" id="80999at2"/>
<name>A0A3D9ZTH0_9ACTN</name>
<reference evidence="1 2" key="1">
    <citation type="submission" date="2018-08" db="EMBL/GenBank/DDBJ databases">
        <title>Sequencing the genomes of 1000 actinobacteria strains.</title>
        <authorList>
            <person name="Klenk H.-P."/>
        </authorList>
    </citation>
    <scope>NUCLEOTIDE SEQUENCE [LARGE SCALE GENOMIC DNA]</scope>
    <source>
        <strain evidence="1 2">DSM 44099</strain>
    </source>
</reference>
<keyword evidence="2" id="KW-1185">Reference proteome</keyword>
<dbReference type="Pfam" id="PF10898">
    <property type="entry name" value="DUF2716"/>
    <property type="match status" value="1"/>
</dbReference>
<evidence type="ECO:0000313" key="1">
    <source>
        <dbReference type="EMBL" id="REG00476.1"/>
    </source>
</evidence>
<sequence length="173" mass="19336">MAPKAYRELGDDRAAVWDRFYAQFDFRPSMTRFPAIKEPAPSVTWSLAALDDDPGYGRLDHLTDVVHAGLTMASANGPILALDWQHTCYEVWPGRIGPDTVDPPGSPGWPLSPYPDGDYYIYLAEDFRFGTFGHPWEHSLCVFGTELLRSTEAALHDLLGRPIRRDGSVSPEI</sequence>
<organism evidence="1 2">
    <name type="scientific">Asanoa ferruginea</name>
    <dbReference type="NCBI Taxonomy" id="53367"/>
    <lineage>
        <taxon>Bacteria</taxon>
        <taxon>Bacillati</taxon>
        <taxon>Actinomycetota</taxon>
        <taxon>Actinomycetes</taxon>
        <taxon>Micromonosporales</taxon>
        <taxon>Micromonosporaceae</taxon>
        <taxon>Asanoa</taxon>
    </lineage>
</organism>
<dbReference type="RefSeq" id="WP_116072032.1">
    <property type="nucleotide sequence ID" value="NZ_BONB01000011.1"/>
</dbReference>
<accession>A0A3D9ZTH0</accession>